<gene>
    <name evidence="3" type="ORF">IAA21_09330</name>
</gene>
<feature type="domain" description="GGDEF" evidence="2">
    <location>
        <begin position="246"/>
        <end position="369"/>
    </location>
</feature>
<keyword evidence="1" id="KW-0472">Membrane</keyword>
<feature type="transmembrane region" description="Helical" evidence="1">
    <location>
        <begin position="83"/>
        <end position="102"/>
    </location>
</feature>
<accession>A0A9D2IU68</accession>
<feature type="transmembrane region" description="Helical" evidence="1">
    <location>
        <begin position="31"/>
        <end position="51"/>
    </location>
</feature>
<evidence type="ECO:0000313" key="4">
    <source>
        <dbReference type="Proteomes" id="UP000824041"/>
    </source>
</evidence>
<evidence type="ECO:0000256" key="1">
    <source>
        <dbReference type="SAM" id="Phobius"/>
    </source>
</evidence>
<dbReference type="InterPro" id="IPR000160">
    <property type="entry name" value="GGDEF_dom"/>
</dbReference>
<evidence type="ECO:0000259" key="2">
    <source>
        <dbReference type="PROSITE" id="PS50887"/>
    </source>
</evidence>
<sequence>MFLLNYIPVLELLVFNLFSIDKCLRKKYSSFKAILVLLLWTAVQFGFFYIISDRVAFEGNGSLMLLGLLYLIPFRYLYRNTTVIILVVSCTCWVYTLGVFSLSREIASLISPHVLMFLVLENLFFLITMFPFYKKFIPKFTYVLDNLKAFDQKWYKYLAAANCLLFLALAAIQSVFISERVSFGKVFALLALIASIFMSYFIFYKLIVDSMKMLRLEYVAMHDPLTGLGNRTQLWETLNSLISTKQTFSVLFMDLDRFKQINDKYGHMIGDEYLKHFARISADILGEKGKVHRFGGDEFVAIYYGEVPQSLLRELKECHGWEKGAPCPFDQVSTGSLLCQPPHQSVEEILHQVDDLMYQNKVKKRATAD</sequence>
<dbReference type="InterPro" id="IPR029787">
    <property type="entry name" value="Nucleotide_cyclase"/>
</dbReference>
<dbReference type="InterPro" id="IPR050469">
    <property type="entry name" value="Diguanylate_Cyclase"/>
</dbReference>
<organism evidence="3 4">
    <name type="scientific">Candidatus Blautia faecigallinarum</name>
    <dbReference type="NCBI Taxonomy" id="2838488"/>
    <lineage>
        <taxon>Bacteria</taxon>
        <taxon>Bacillati</taxon>
        <taxon>Bacillota</taxon>
        <taxon>Clostridia</taxon>
        <taxon>Lachnospirales</taxon>
        <taxon>Lachnospiraceae</taxon>
        <taxon>Blautia</taxon>
    </lineage>
</organism>
<dbReference type="PROSITE" id="PS50887">
    <property type="entry name" value="GGDEF"/>
    <property type="match status" value="1"/>
</dbReference>
<reference evidence="3" key="1">
    <citation type="journal article" date="2021" name="PeerJ">
        <title>Extensive microbial diversity within the chicken gut microbiome revealed by metagenomics and culture.</title>
        <authorList>
            <person name="Gilroy R."/>
            <person name="Ravi A."/>
            <person name="Getino M."/>
            <person name="Pursley I."/>
            <person name="Horton D.L."/>
            <person name="Alikhan N.F."/>
            <person name="Baker D."/>
            <person name="Gharbi K."/>
            <person name="Hall N."/>
            <person name="Watson M."/>
            <person name="Adriaenssens E.M."/>
            <person name="Foster-Nyarko E."/>
            <person name="Jarju S."/>
            <person name="Secka A."/>
            <person name="Antonio M."/>
            <person name="Oren A."/>
            <person name="Chaudhuri R.R."/>
            <person name="La Ragione R."/>
            <person name="Hildebrand F."/>
            <person name="Pallen M.J."/>
        </authorList>
    </citation>
    <scope>NUCLEOTIDE SEQUENCE</scope>
    <source>
        <strain evidence="3">14324</strain>
    </source>
</reference>
<dbReference type="PANTHER" id="PTHR45138:SF9">
    <property type="entry name" value="DIGUANYLATE CYCLASE DGCM-RELATED"/>
    <property type="match status" value="1"/>
</dbReference>
<comment type="caution">
    <text evidence="3">The sequence shown here is derived from an EMBL/GenBank/DDBJ whole genome shotgun (WGS) entry which is preliminary data.</text>
</comment>
<name>A0A9D2IU68_9FIRM</name>
<dbReference type="SMART" id="SM00267">
    <property type="entry name" value="GGDEF"/>
    <property type="match status" value="1"/>
</dbReference>
<dbReference type="Gene3D" id="3.30.70.270">
    <property type="match status" value="1"/>
</dbReference>
<feature type="transmembrane region" description="Helical" evidence="1">
    <location>
        <begin position="183"/>
        <end position="207"/>
    </location>
</feature>
<feature type="transmembrane region" description="Helical" evidence="1">
    <location>
        <begin position="154"/>
        <end position="177"/>
    </location>
</feature>
<dbReference type="GO" id="GO:1902201">
    <property type="term" value="P:negative regulation of bacterial-type flagellum-dependent cell motility"/>
    <property type="evidence" value="ECO:0007669"/>
    <property type="project" value="TreeGrafter"/>
</dbReference>
<dbReference type="NCBIfam" id="TIGR00254">
    <property type="entry name" value="GGDEF"/>
    <property type="match status" value="1"/>
</dbReference>
<feature type="transmembrane region" description="Helical" evidence="1">
    <location>
        <begin position="114"/>
        <end position="133"/>
    </location>
</feature>
<keyword evidence="1" id="KW-0812">Transmembrane</keyword>
<dbReference type="CDD" id="cd01949">
    <property type="entry name" value="GGDEF"/>
    <property type="match status" value="1"/>
</dbReference>
<evidence type="ECO:0000313" key="3">
    <source>
        <dbReference type="EMBL" id="HIZ22980.1"/>
    </source>
</evidence>
<dbReference type="Pfam" id="PF00990">
    <property type="entry name" value="GGDEF"/>
    <property type="match status" value="1"/>
</dbReference>
<keyword evidence="1" id="KW-1133">Transmembrane helix</keyword>
<dbReference type="GO" id="GO:0043709">
    <property type="term" value="P:cell adhesion involved in single-species biofilm formation"/>
    <property type="evidence" value="ECO:0007669"/>
    <property type="project" value="TreeGrafter"/>
</dbReference>
<dbReference type="PANTHER" id="PTHR45138">
    <property type="entry name" value="REGULATORY COMPONENTS OF SENSORY TRANSDUCTION SYSTEM"/>
    <property type="match status" value="1"/>
</dbReference>
<dbReference type="InterPro" id="IPR043128">
    <property type="entry name" value="Rev_trsase/Diguanyl_cyclase"/>
</dbReference>
<reference evidence="3" key="2">
    <citation type="submission" date="2021-04" db="EMBL/GenBank/DDBJ databases">
        <authorList>
            <person name="Gilroy R."/>
        </authorList>
    </citation>
    <scope>NUCLEOTIDE SEQUENCE</scope>
    <source>
        <strain evidence="3">14324</strain>
    </source>
</reference>
<dbReference type="AlphaFoldDB" id="A0A9D2IU68"/>
<dbReference type="GO" id="GO:0052621">
    <property type="term" value="F:diguanylate cyclase activity"/>
    <property type="evidence" value="ECO:0007669"/>
    <property type="project" value="TreeGrafter"/>
</dbReference>
<dbReference type="Proteomes" id="UP000824041">
    <property type="component" value="Unassembled WGS sequence"/>
</dbReference>
<dbReference type="SUPFAM" id="SSF55073">
    <property type="entry name" value="Nucleotide cyclase"/>
    <property type="match status" value="1"/>
</dbReference>
<feature type="transmembrane region" description="Helical" evidence="1">
    <location>
        <begin position="57"/>
        <end position="76"/>
    </location>
</feature>
<protein>
    <submittedName>
        <fullName evidence="3">GGDEF domain-containing protein</fullName>
    </submittedName>
</protein>
<dbReference type="GO" id="GO:0005886">
    <property type="term" value="C:plasma membrane"/>
    <property type="evidence" value="ECO:0007669"/>
    <property type="project" value="TreeGrafter"/>
</dbReference>
<dbReference type="EMBL" id="DXBU01000127">
    <property type="protein sequence ID" value="HIZ22980.1"/>
    <property type="molecule type" value="Genomic_DNA"/>
</dbReference>
<proteinExistence type="predicted"/>